<accession>A0A2G9X130</accession>
<evidence type="ECO:0000256" key="3">
    <source>
        <dbReference type="ARBA" id="ARBA00023163"/>
    </source>
</evidence>
<proteinExistence type="predicted"/>
<feature type="domain" description="HTH marR-type" evidence="4">
    <location>
        <begin position="1"/>
        <end position="129"/>
    </location>
</feature>
<dbReference type="Pfam" id="PF01047">
    <property type="entry name" value="MarR"/>
    <property type="match status" value="1"/>
</dbReference>
<comment type="caution">
    <text evidence="5">The sequence shown here is derived from an EMBL/GenBank/DDBJ whole genome shotgun (WGS) entry which is preliminary data.</text>
</comment>
<evidence type="ECO:0000313" key="5">
    <source>
        <dbReference type="EMBL" id="PIP00071.1"/>
    </source>
</evidence>
<evidence type="ECO:0000256" key="1">
    <source>
        <dbReference type="ARBA" id="ARBA00023015"/>
    </source>
</evidence>
<evidence type="ECO:0000259" key="4">
    <source>
        <dbReference type="PROSITE" id="PS50995"/>
    </source>
</evidence>
<dbReference type="PANTHER" id="PTHR42756">
    <property type="entry name" value="TRANSCRIPTIONAL REGULATOR, MARR"/>
    <property type="match status" value="1"/>
</dbReference>
<dbReference type="GO" id="GO:0003677">
    <property type="term" value="F:DNA binding"/>
    <property type="evidence" value="ECO:0007669"/>
    <property type="project" value="UniProtKB-KW"/>
</dbReference>
<dbReference type="GO" id="GO:0003700">
    <property type="term" value="F:DNA-binding transcription factor activity"/>
    <property type="evidence" value="ECO:0007669"/>
    <property type="project" value="InterPro"/>
</dbReference>
<sequence>MQLIGGVNRRFELAVEARLKPLGFTIEQYRVLEALDRHDGQPMGELAQGVFVDSPTLTKIIDRMIANGDVYRAPDPGDRRRVLIFKSEKGVAQLVALRERLKDTLYDFSERIDRSAAGQLRGLLQSLLPPN</sequence>
<gene>
    <name evidence="5" type="ORF">CJ014_04825</name>
</gene>
<dbReference type="PANTHER" id="PTHR42756:SF1">
    <property type="entry name" value="TRANSCRIPTIONAL REPRESSOR OF EMRAB OPERON"/>
    <property type="match status" value="1"/>
</dbReference>
<dbReference type="OrthoDB" id="582199at2"/>
<evidence type="ECO:0000256" key="2">
    <source>
        <dbReference type="ARBA" id="ARBA00023125"/>
    </source>
</evidence>
<keyword evidence="3" id="KW-0804">Transcription</keyword>
<organism evidence="5 6">
    <name type="scientific">Pleomorphomonas carboxyditropha</name>
    <dbReference type="NCBI Taxonomy" id="2023338"/>
    <lineage>
        <taxon>Bacteria</taxon>
        <taxon>Pseudomonadati</taxon>
        <taxon>Pseudomonadota</taxon>
        <taxon>Alphaproteobacteria</taxon>
        <taxon>Hyphomicrobiales</taxon>
        <taxon>Pleomorphomonadaceae</taxon>
        <taxon>Pleomorphomonas</taxon>
    </lineage>
</organism>
<dbReference type="SMART" id="SM00347">
    <property type="entry name" value="HTH_MARR"/>
    <property type="match status" value="1"/>
</dbReference>
<dbReference type="AlphaFoldDB" id="A0A2G9X130"/>
<reference evidence="5 6" key="1">
    <citation type="submission" date="2017-08" db="EMBL/GenBank/DDBJ databases">
        <title>Pleomorphomonas carboxidotrophicus sp. nov., a new mesophilic hydrogenogenic carboxidotroph.</title>
        <authorList>
            <person name="Esquivel-Elizondo S."/>
            <person name="Krajmalnik-Brown R."/>
            <person name="Maldonado J."/>
        </authorList>
    </citation>
    <scope>NUCLEOTIDE SEQUENCE [LARGE SCALE GENOMIC DNA]</scope>
    <source>
        <strain evidence="5 6">SVCO-16</strain>
    </source>
</reference>
<keyword evidence="6" id="KW-1185">Reference proteome</keyword>
<name>A0A2G9X130_9HYPH</name>
<evidence type="ECO:0000313" key="6">
    <source>
        <dbReference type="Proteomes" id="UP000231070"/>
    </source>
</evidence>
<keyword evidence="1" id="KW-0805">Transcription regulation</keyword>
<keyword evidence="2" id="KW-0238">DNA-binding</keyword>
<dbReference type="InterPro" id="IPR036388">
    <property type="entry name" value="WH-like_DNA-bd_sf"/>
</dbReference>
<dbReference type="Gene3D" id="1.10.10.10">
    <property type="entry name" value="Winged helix-like DNA-binding domain superfamily/Winged helix DNA-binding domain"/>
    <property type="match status" value="1"/>
</dbReference>
<dbReference type="InterPro" id="IPR036390">
    <property type="entry name" value="WH_DNA-bd_sf"/>
</dbReference>
<dbReference type="InterPro" id="IPR000835">
    <property type="entry name" value="HTH_MarR-typ"/>
</dbReference>
<protein>
    <submittedName>
        <fullName evidence="5">Transcriptional regulator</fullName>
    </submittedName>
</protein>
<dbReference type="Proteomes" id="UP000231070">
    <property type="component" value="Unassembled WGS sequence"/>
</dbReference>
<dbReference type="SUPFAM" id="SSF46785">
    <property type="entry name" value="Winged helix' DNA-binding domain"/>
    <property type="match status" value="1"/>
</dbReference>
<dbReference type="EMBL" id="NQVN01000002">
    <property type="protein sequence ID" value="PIP00071.1"/>
    <property type="molecule type" value="Genomic_DNA"/>
</dbReference>
<dbReference type="PROSITE" id="PS50995">
    <property type="entry name" value="HTH_MARR_2"/>
    <property type="match status" value="1"/>
</dbReference>